<dbReference type="InterPro" id="IPR050679">
    <property type="entry name" value="Bact_HTH_transcr_reg"/>
</dbReference>
<keyword evidence="1" id="KW-0805">Transcription regulation</keyword>
<sequence>MARVPIYRVIADDLLAQISSGDLPISSQLPTEAELSTRYGVSRMTVRQAMDQLESAKVIVRLRGSGSYVREAPKRLRGMDGLRSFTAEFGAGGASVASRIVHQETTSAVPREVTDELATARSTQFVRLARVRLVEGVPAAYQESWIPFSVAPGLARDELIDGSLYRTLAERYSVELGWASQIISTSLATKQLAGLLDEKPRSPLLTIRRTTYSKRNVPIEFVRSWTRESFPLIQRIEAD</sequence>
<evidence type="ECO:0000256" key="1">
    <source>
        <dbReference type="ARBA" id="ARBA00023015"/>
    </source>
</evidence>
<dbReference type="SMART" id="SM00345">
    <property type="entry name" value="HTH_GNTR"/>
    <property type="match status" value="1"/>
</dbReference>
<dbReference type="SUPFAM" id="SSF46785">
    <property type="entry name" value="Winged helix' DNA-binding domain"/>
    <property type="match status" value="1"/>
</dbReference>
<dbReference type="PANTHER" id="PTHR44846">
    <property type="entry name" value="MANNOSYL-D-GLYCERATE TRANSPORT/METABOLISM SYSTEM REPRESSOR MNGR-RELATED"/>
    <property type="match status" value="1"/>
</dbReference>
<accession>A0ABQ4BYY3</accession>
<proteinExistence type="predicted"/>
<dbReference type="InterPro" id="IPR036390">
    <property type="entry name" value="WH_DNA-bd_sf"/>
</dbReference>
<dbReference type="Proteomes" id="UP000624325">
    <property type="component" value="Unassembled WGS sequence"/>
</dbReference>
<keyword evidence="2" id="KW-0238">DNA-binding</keyword>
<evidence type="ECO:0000313" key="5">
    <source>
        <dbReference type="EMBL" id="GIF55742.1"/>
    </source>
</evidence>
<comment type="caution">
    <text evidence="5">The sequence shown here is derived from an EMBL/GenBank/DDBJ whole genome shotgun (WGS) entry which is preliminary data.</text>
</comment>
<reference evidence="5 6" key="1">
    <citation type="submission" date="2021-01" db="EMBL/GenBank/DDBJ databases">
        <title>Whole genome shotgun sequence of Asanoa iriomotensis NBRC 100142.</title>
        <authorList>
            <person name="Komaki H."/>
            <person name="Tamura T."/>
        </authorList>
    </citation>
    <scope>NUCLEOTIDE SEQUENCE [LARGE SCALE GENOMIC DNA]</scope>
    <source>
        <strain evidence="5 6">NBRC 100142</strain>
    </source>
</reference>
<organism evidence="5 6">
    <name type="scientific">Asanoa iriomotensis</name>
    <dbReference type="NCBI Taxonomy" id="234613"/>
    <lineage>
        <taxon>Bacteria</taxon>
        <taxon>Bacillati</taxon>
        <taxon>Actinomycetota</taxon>
        <taxon>Actinomycetes</taxon>
        <taxon>Micromonosporales</taxon>
        <taxon>Micromonosporaceae</taxon>
        <taxon>Asanoa</taxon>
    </lineage>
</organism>
<protein>
    <submittedName>
        <fullName evidence="5">HTH-type transcriptional repressor YvoA</fullName>
    </submittedName>
</protein>
<dbReference type="Gene3D" id="3.40.1410.10">
    <property type="entry name" value="Chorismate lyase-like"/>
    <property type="match status" value="1"/>
</dbReference>
<evidence type="ECO:0000313" key="6">
    <source>
        <dbReference type="Proteomes" id="UP000624325"/>
    </source>
</evidence>
<dbReference type="InterPro" id="IPR036388">
    <property type="entry name" value="WH-like_DNA-bd_sf"/>
</dbReference>
<dbReference type="PRINTS" id="PR00035">
    <property type="entry name" value="HTHGNTR"/>
</dbReference>
<dbReference type="CDD" id="cd07377">
    <property type="entry name" value="WHTH_GntR"/>
    <property type="match status" value="1"/>
</dbReference>
<dbReference type="InterPro" id="IPR028978">
    <property type="entry name" value="Chorismate_lyase_/UTRA_dom_sf"/>
</dbReference>
<dbReference type="SMART" id="SM00866">
    <property type="entry name" value="UTRA"/>
    <property type="match status" value="1"/>
</dbReference>
<gene>
    <name evidence="5" type="primary">yvoA</name>
    <name evidence="5" type="ORF">Air01nite_18370</name>
</gene>
<dbReference type="RefSeq" id="WP_203701546.1">
    <property type="nucleotide sequence ID" value="NZ_BAAALU010000010.1"/>
</dbReference>
<feature type="domain" description="HTH gntR-type" evidence="4">
    <location>
        <begin position="4"/>
        <end position="72"/>
    </location>
</feature>
<dbReference type="InterPro" id="IPR011663">
    <property type="entry name" value="UTRA"/>
</dbReference>
<evidence type="ECO:0000259" key="4">
    <source>
        <dbReference type="PROSITE" id="PS50949"/>
    </source>
</evidence>
<dbReference type="Pfam" id="PF00392">
    <property type="entry name" value="GntR"/>
    <property type="match status" value="1"/>
</dbReference>
<dbReference type="SUPFAM" id="SSF64288">
    <property type="entry name" value="Chorismate lyase-like"/>
    <property type="match status" value="1"/>
</dbReference>
<keyword evidence="3" id="KW-0804">Transcription</keyword>
<keyword evidence="6" id="KW-1185">Reference proteome</keyword>
<dbReference type="Gene3D" id="1.10.10.10">
    <property type="entry name" value="Winged helix-like DNA-binding domain superfamily/Winged helix DNA-binding domain"/>
    <property type="match status" value="1"/>
</dbReference>
<dbReference type="Pfam" id="PF07702">
    <property type="entry name" value="UTRA"/>
    <property type="match status" value="1"/>
</dbReference>
<dbReference type="InterPro" id="IPR000524">
    <property type="entry name" value="Tscrpt_reg_HTH_GntR"/>
</dbReference>
<dbReference type="PROSITE" id="PS50949">
    <property type="entry name" value="HTH_GNTR"/>
    <property type="match status" value="1"/>
</dbReference>
<dbReference type="PANTHER" id="PTHR44846:SF1">
    <property type="entry name" value="MANNOSYL-D-GLYCERATE TRANSPORT_METABOLISM SYSTEM REPRESSOR MNGR-RELATED"/>
    <property type="match status" value="1"/>
</dbReference>
<evidence type="ECO:0000256" key="3">
    <source>
        <dbReference type="ARBA" id="ARBA00023163"/>
    </source>
</evidence>
<name>A0ABQ4BYY3_9ACTN</name>
<dbReference type="EMBL" id="BONC01000009">
    <property type="protein sequence ID" value="GIF55742.1"/>
    <property type="molecule type" value="Genomic_DNA"/>
</dbReference>
<evidence type="ECO:0000256" key="2">
    <source>
        <dbReference type="ARBA" id="ARBA00023125"/>
    </source>
</evidence>